<dbReference type="InterPro" id="IPR002347">
    <property type="entry name" value="SDR_fam"/>
</dbReference>
<dbReference type="Gene3D" id="3.40.50.720">
    <property type="entry name" value="NAD(P)-binding Rossmann-like Domain"/>
    <property type="match status" value="1"/>
</dbReference>
<dbReference type="PRINTS" id="PR00081">
    <property type="entry name" value="GDHRDH"/>
</dbReference>
<dbReference type="GO" id="GO:0016491">
    <property type="term" value="F:oxidoreductase activity"/>
    <property type="evidence" value="ECO:0007669"/>
    <property type="project" value="UniProtKB-KW"/>
</dbReference>
<dbReference type="SUPFAM" id="SSF51735">
    <property type="entry name" value="NAD(P)-binding Rossmann-fold domains"/>
    <property type="match status" value="1"/>
</dbReference>
<keyword evidence="2" id="KW-0560">Oxidoreductase</keyword>
<dbReference type="PROSITE" id="PS00061">
    <property type="entry name" value="ADH_SHORT"/>
    <property type="match status" value="1"/>
</dbReference>
<reference evidence="3" key="1">
    <citation type="journal article" date="2019" name="Int. J. Syst. Evol. Microbiol.">
        <title>The Global Catalogue of Microorganisms (GCM) 10K type strain sequencing project: providing services to taxonomists for standard genome sequencing and annotation.</title>
        <authorList>
            <consortium name="The Broad Institute Genomics Platform"/>
            <consortium name="The Broad Institute Genome Sequencing Center for Infectious Disease"/>
            <person name="Wu L."/>
            <person name="Ma J."/>
        </authorList>
    </citation>
    <scope>NUCLEOTIDE SEQUENCE [LARGE SCALE GENOMIC DNA]</scope>
    <source>
        <strain evidence="3">KCTC 42087</strain>
    </source>
</reference>
<name>A0ABW0ZR92_9ACTN</name>
<protein>
    <submittedName>
        <fullName evidence="2">SDR family NAD(P)-dependent oxidoreductase</fullName>
        <ecNumber evidence="2">1.1.1.-</ecNumber>
    </submittedName>
</protein>
<proteinExistence type="inferred from homology"/>
<dbReference type="RefSeq" id="WP_378281405.1">
    <property type="nucleotide sequence ID" value="NZ_JBHSON010000010.1"/>
</dbReference>
<comment type="caution">
    <text evidence="2">The sequence shown here is derived from an EMBL/GenBank/DDBJ whole genome shotgun (WGS) entry which is preliminary data.</text>
</comment>
<dbReference type="Proteomes" id="UP001596074">
    <property type="component" value="Unassembled WGS sequence"/>
</dbReference>
<dbReference type="PANTHER" id="PTHR42760:SF135">
    <property type="entry name" value="BLL7886 PROTEIN"/>
    <property type="match status" value="1"/>
</dbReference>
<dbReference type="EMBL" id="JBHSON010000010">
    <property type="protein sequence ID" value="MFC5745780.1"/>
    <property type="molecule type" value="Genomic_DNA"/>
</dbReference>
<evidence type="ECO:0000313" key="3">
    <source>
        <dbReference type="Proteomes" id="UP001596074"/>
    </source>
</evidence>
<dbReference type="PRINTS" id="PR00080">
    <property type="entry name" value="SDRFAMILY"/>
</dbReference>
<sequence>MTPAENRTVLVTGGSGGIGAAPCRLLAGRGDDVWLTYAADAAGAGRVAAECRALGVRAVASHLDQRDPDGAARLLDRVAGEWGSLNAVVNNAGICPYTDWEAITAADWDAVMETNARGAFLVVKAAIPLLRAARGDRSIVNVASLAGQAGGLTTSVHYAASKAAVLALTRSFARRLAPEGIRVNAVAPGPIGTEMIAALDGRARDALAASVPLGRLGAAEEVAHAIGLLVSPEAGFTTGATYDVNGGLRMD</sequence>
<dbReference type="Pfam" id="PF13561">
    <property type="entry name" value="adh_short_C2"/>
    <property type="match status" value="1"/>
</dbReference>
<comment type="similarity">
    <text evidence="1">Belongs to the short-chain dehydrogenases/reductases (SDR) family.</text>
</comment>
<dbReference type="EC" id="1.1.1.-" evidence="2"/>
<evidence type="ECO:0000313" key="2">
    <source>
        <dbReference type="EMBL" id="MFC5745780.1"/>
    </source>
</evidence>
<keyword evidence="3" id="KW-1185">Reference proteome</keyword>
<gene>
    <name evidence="2" type="ORF">ACFPZN_09195</name>
</gene>
<accession>A0ABW0ZR92</accession>
<dbReference type="PANTHER" id="PTHR42760">
    <property type="entry name" value="SHORT-CHAIN DEHYDROGENASES/REDUCTASES FAMILY MEMBER"/>
    <property type="match status" value="1"/>
</dbReference>
<organism evidence="2 3">
    <name type="scientific">Actinomadura rugatobispora</name>
    <dbReference type="NCBI Taxonomy" id="1994"/>
    <lineage>
        <taxon>Bacteria</taxon>
        <taxon>Bacillati</taxon>
        <taxon>Actinomycetota</taxon>
        <taxon>Actinomycetes</taxon>
        <taxon>Streptosporangiales</taxon>
        <taxon>Thermomonosporaceae</taxon>
        <taxon>Actinomadura</taxon>
    </lineage>
</organism>
<evidence type="ECO:0000256" key="1">
    <source>
        <dbReference type="ARBA" id="ARBA00006484"/>
    </source>
</evidence>
<dbReference type="InterPro" id="IPR036291">
    <property type="entry name" value="NAD(P)-bd_dom_sf"/>
</dbReference>
<dbReference type="InterPro" id="IPR020904">
    <property type="entry name" value="Sc_DH/Rdtase_CS"/>
</dbReference>